<dbReference type="PANTHER" id="PTHR30337">
    <property type="entry name" value="COMPONENT OF ATP-DEPENDENT DSDNA EXONUCLEASE"/>
    <property type="match status" value="1"/>
</dbReference>
<dbReference type="InterPro" id="IPR050535">
    <property type="entry name" value="DNA_Repair-Maintenance_Comp"/>
</dbReference>
<feature type="domain" description="Calcineurin-like phosphoesterase" evidence="2">
    <location>
        <begin position="7"/>
        <end position="197"/>
    </location>
</feature>
<protein>
    <recommendedName>
        <fullName evidence="2">Calcineurin-like phosphoesterase domain-containing protein</fullName>
    </recommendedName>
</protein>
<evidence type="ECO:0000259" key="2">
    <source>
        <dbReference type="Pfam" id="PF00149"/>
    </source>
</evidence>
<dbReference type="InterPro" id="IPR004843">
    <property type="entry name" value="Calcineurin-like_PHP"/>
</dbReference>
<evidence type="ECO:0000256" key="1">
    <source>
        <dbReference type="ARBA" id="ARBA00022801"/>
    </source>
</evidence>
<accession>A0A381RRM3</accession>
<dbReference type="PANTHER" id="PTHR30337:SF7">
    <property type="entry name" value="PHOSPHOESTERASE"/>
    <property type="match status" value="1"/>
</dbReference>
<name>A0A381RRM3_9ZZZZ</name>
<dbReference type="InterPro" id="IPR029052">
    <property type="entry name" value="Metallo-depent_PP-like"/>
</dbReference>
<dbReference type="SUPFAM" id="SSF56300">
    <property type="entry name" value="Metallo-dependent phosphatases"/>
    <property type="match status" value="1"/>
</dbReference>
<dbReference type="Gene3D" id="3.60.21.10">
    <property type="match status" value="1"/>
</dbReference>
<gene>
    <name evidence="3" type="ORF">METZ01_LOCUS46492</name>
</gene>
<sequence length="262" mass="28147">MHKRPLKLAHTSDVHLDSRFTTDTGGEFRNGAERAFAAVVQVALDESADLLLIVGDLFDNNRVPDEDFAFVCDQLQRLSCAVVLLPGNHDVHDDYSVWYRMELAGAGNHVHAVLDHRGEIIVFPELGVRVWGKAMAEHAPENAPLAGVPEPVANEWNIGLAHGQVVEKRAGIGSSQITKDEIRNSGFDYLALGHVHVWGDMSVGTTTACYPGSPVAAYASANGGHIAVASLSADTGVSLSQQLVDHPKEPRHAEDSLVGIVI</sequence>
<proteinExistence type="predicted"/>
<dbReference type="Pfam" id="PF00149">
    <property type="entry name" value="Metallophos"/>
    <property type="match status" value="1"/>
</dbReference>
<reference evidence="3" key="1">
    <citation type="submission" date="2018-05" db="EMBL/GenBank/DDBJ databases">
        <authorList>
            <person name="Lanie J.A."/>
            <person name="Ng W.-L."/>
            <person name="Kazmierczak K.M."/>
            <person name="Andrzejewski T.M."/>
            <person name="Davidsen T.M."/>
            <person name="Wayne K.J."/>
            <person name="Tettelin H."/>
            <person name="Glass J.I."/>
            <person name="Rusch D."/>
            <person name="Podicherti R."/>
            <person name="Tsui H.-C.T."/>
            <person name="Winkler M.E."/>
        </authorList>
    </citation>
    <scope>NUCLEOTIDE SEQUENCE</scope>
</reference>
<dbReference type="InterPro" id="IPR041796">
    <property type="entry name" value="Mre11_N"/>
</dbReference>
<keyword evidence="1" id="KW-0378">Hydrolase</keyword>
<dbReference type="EMBL" id="UINC01002163">
    <property type="protein sequence ID" value="SUZ93638.1"/>
    <property type="molecule type" value="Genomic_DNA"/>
</dbReference>
<evidence type="ECO:0000313" key="3">
    <source>
        <dbReference type="EMBL" id="SUZ93638.1"/>
    </source>
</evidence>
<dbReference type="CDD" id="cd00840">
    <property type="entry name" value="MPP_Mre11_N"/>
    <property type="match status" value="1"/>
</dbReference>
<dbReference type="GO" id="GO:0016787">
    <property type="term" value="F:hydrolase activity"/>
    <property type="evidence" value="ECO:0007669"/>
    <property type="project" value="UniProtKB-KW"/>
</dbReference>
<dbReference type="AlphaFoldDB" id="A0A381RRM3"/>
<organism evidence="3">
    <name type="scientific">marine metagenome</name>
    <dbReference type="NCBI Taxonomy" id="408172"/>
    <lineage>
        <taxon>unclassified sequences</taxon>
        <taxon>metagenomes</taxon>
        <taxon>ecological metagenomes</taxon>
    </lineage>
</organism>